<dbReference type="EMBL" id="NIDE01000009">
    <property type="protein sequence ID" value="OWK39916.1"/>
    <property type="molecule type" value="Genomic_DNA"/>
</dbReference>
<dbReference type="InterPro" id="IPR013324">
    <property type="entry name" value="RNA_pol_sigma_r3/r4-like"/>
</dbReference>
<gene>
    <name evidence="1" type="ORF">FRUB_05806</name>
</gene>
<evidence type="ECO:0000313" key="2">
    <source>
        <dbReference type="Proteomes" id="UP000214646"/>
    </source>
</evidence>
<evidence type="ECO:0000313" key="1">
    <source>
        <dbReference type="EMBL" id="OWK39916.1"/>
    </source>
</evidence>
<proteinExistence type="predicted"/>
<protein>
    <submittedName>
        <fullName evidence="1">Transcriptional control</fullName>
    </submittedName>
</protein>
<comment type="caution">
    <text evidence="1">The sequence shown here is derived from an EMBL/GenBank/DDBJ whole genome shotgun (WGS) entry which is preliminary data.</text>
</comment>
<dbReference type="Gene3D" id="1.10.10.10">
    <property type="entry name" value="Winged helix-like DNA-binding domain superfamily/Winged helix DNA-binding domain"/>
    <property type="match status" value="1"/>
</dbReference>
<dbReference type="Proteomes" id="UP000214646">
    <property type="component" value="Unassembled WGS sequence"/>
</dbReference>
<accession>A0A225DQU6</accession>
<dbReference type="InterPro" id="IPR036388">
    <property type="entry name" value="WH-like_DNA-bd_sf"/>
</dbReference>
<dbReference type="AlphaFoldDB" id="A0A225DQU6"/>
<sequence>MNKLPAFQYDEDRSFRSWVRTILLNKWRDGRRLLAARLVVQDLDALPAPADDQEEREERQRLVARALDLIRGDFHPHVWRAFWEFFAADRPAAAVAAELGVSVDVVYSAKCRILRRLRQELDGLLD</sequence>
<reference evidence="2" key="1">
    <citation type="submission" date="2017-06" db="EMBL/GenBank/DDBJ databases">
        <title>Genome analysis of Fimbriiglobus ruber SP5, the first member of the order Planctomycetales with confirmed chitinolytic capability.</title>
        <authorList>
            <person name="Ravin N.V."/>
            <person name="Rakitin A.L."/>
            <person name="Ivanova A.A."/>
            <person name="Beletsky A.V."/>
            <person name="Kulichevskaya I.S."/>
            <person name="Mardanov A.V."/>
            <person name="Dedysh S.N."/>
        </authorList>
    </citation>
    <scope>NUCLEOTIDE SEQUENCE [LARGE SCALE GENOMIC DNA]</scope>
    <source>
        <strain evidence="2">SP5</strain>
    </source>
</reference>
<dbReference type="SUPFAM" id="SSF88659">
    <property type="entry name" value="Sigma3 and sigma4 domains of RNA polymerase sigma factors"/>
    <property type="match status" value="1"/>
</dbReference>
<name>A0A225DQU6_9BACT</name>
<keyword evidence="2" id="KW-1185">Reference proteome</keyword>
<organism evidence="1 2">
    <name type="scientific">Fimbriiglobus ruber</name>
    <dbReference type="NCBI Taxonomy" id="1908690"/>
    <lineage>
        <taxon>Bacteria</taxon>
        <taxon>Pseudomonadati</taxon>
        <taxon>Planctomycetota</taxon>
        <taxon>Planctomycetia</taxon>
        <taxon>Gemmatales</taxon>
        <taxon>Gemmataceae</taxon>
        <taxon>Fimbriiglobus</taxon>
    </lineage>
</organism>